<evidence type="ECO:0000256" key="3">
    <source>
        <dbReference type="ARBA" id="ARBA00022989"/>
    </source>
</evidence>
<protein>
    <recommendedName>
        <fullName evidence="7">Major facilitator superfamily (MFS) profile domain-containing protein</fullName>
    </recommendedName>
</protein>
<gene>
    <name evidence="8" type="ORF">JYU34_011116</name>
</gene>
<evidence type="ECO:0000256" key="2">
    <source>
        <dbReference type="ARBA" id="ARBA00022692"/>
    </source>
</evidence>
<dbReference type="PROSITE" id="PS50850">
    <property type="entry name" value="MFS"/>
    <property type="match status" value="1"/>
</dbReference>
<keyword evidence="9" id="KW-1185">Reference proteome</keyword>
<comment type="caution">
    <text evidence="8">The sequence shown here is derived from an EMBL/GenBank/DDBJ whole genome shotgun (WGS) entry which is preliminary data.</text>
</comment>
<feature type="transmembrane region" description="Helical" evidence="6">
    <location>
        <begin position="286"/>
        <end position="304"/>
    </location>
</feature>
<feature type="transmembrane region" description="Helical" evidence="6">
    <location>
        <begin position="220"/>
        <end position="244"/>
    </location>
</feature>
<feature type="transmembrane region" description="Helical" evidence="6">
    <location>
        <begin position="431"/>
        <end position="454"/>
    </location>
</feature>
<evidence type="ECO:0000256" key="6">
    <source>
        <dbReference type="SAM" id="Phobius"/>
    </source>
</evidence>
<dbReference type="SUPFAM" id="SSF103473">
    <property type="entry name" value="MFS general substrate transporter"/>
    <property type="match status" value="1"/>
</dbReference>
<keyword evidence="2 6" id="KW-0812">Transmembrane</keyword>
<name>A0ABQ7QG48_PLUXY</name>
<dbReference type="EMBL" id="JAHIBW010000015">
    <property type="protein sequence ID" value="KAG7304180.1"/>
    <property type="molecule type" value="Genomic_DNA"/>
</dbReference>
<evidence type="ECO:0000313" key="9">
    <source>
        <dbReference type="Proteomes" id="UP000823941"/>
    </source>
</evidence>
<dbReference type="Gene3D" id="1.20.1250.20">
    <property type="entry name" value="MFS general substrate transporter like domains"/>
    <property type="match status" value="2"/>
</dbReference>
<proteinExistence type="predicted"/>
<feature type="domain" description="Major facilitator superfamily (MFS) profile" evidence="7">
    <location>
        <begin position="97"/>
        <end position="528"/>
    </location>
</feature>
<feature type="transmembrane region" description="Helical" evidence="6">
    <location>
        <begin position="49"/>
        <end position="69"/>
    </location>
</feature>
<evidence type="ECO:0000259" key="7">
    <source>
        <dbReference type="PROSITE" id="PS50850"/>
    </source>
</evidence>
<evidence type="ECO:0000256" key="1">
    <source>
        <dbReference type="ARBA" id="ARBA00004141"/>
    </source>
</evidence>
<keyword evidence="3 6" id="KW-1133">Transmembrane helix</keyword>
<dbReference type="InterPro" id="IPR036259">
    <property type="entry name" value="MFS_trans_sf"/>
</dbReference>
<keyword evidence="4 6" id="KW-0472">Membrane</keyword>
<feature type="transmembrane region" description="Helical" evidence="6">
    <location>
        <begin position="368"/>
        <end position="388"/>
    </location>
</feature>
<dbReference type="PANTHER" id="PTHR24064">
    <property type="entry name" value="SOLUTE CARRIER FAMILY 22 MEMBER"/>
    <property type="match status" value="1"/>
</dbReference>
<evidence type="ECO:0000313" key="8">
    <source>
        <dbReference type="EMBL" id="KAG7304180.1"/>
    </source>
</evidence>
<feature type="transmembrane region" description="Helical" evidence="6">
    <location>
        <begin position="194"/>
        <end position="214"/>
    </location>
</feature>
<reference evidence="8 9" key="1">
    <citation type="submission" date="2021-06" db="EMBL/GenBank/DDBJ databases">
        <title>A haploid diamondback moth (Plutella xylostella L.) genome assembly resolves 31 chromosomes and identifies a diamide resistance mutation.</title>
        <authorList>
            <person name="Ward C.M."/>
            <person name="Perry K.D."/>
            <person name="Baker G."/>
            <person name="Powis K."/>
            <person name="Heckel D.G."/>
            <person name="Baxter S.W."/>
        </authorList>
    </citation>
    <scope>NUCLEOTIDE SEQUENCE [LARGE SCALE GENOMIC DNA]</scope>
    <source>
        <strain evidence="8 9">LV</strain>
        <tissue evidence="8">Single pupa</tissue>
    </source>
</reference>
<dbReference type="Pfam" id="PF00083">
    <property type="entry name" value="Sugar_tr"/>
    <property type="match status" value="1"/>
</dbReference>
<dbReference type="InterPro" id="IPR005828">
    <property type="entry name" value="MFS_sugar_transport-like"/>
</dbReference>
<feature type="transmembrane region" description="Helical" evidence="6">
    <location>
        <begin position="256"/>
        <end position="280"/>
    </location>
</feature>
<feature type="transmembrane region" description="Helical" evidence="6">
    <location>
        <begin position="460"/>
        <end position="480"/>
    </location>
</feature>
<evidence type="ECO:0000256" key="5">
    <source>
        <dbReference type="SAM" id="MobiDB-lite"/>
    </source>
</evidence>
<organism evidence="8 9">
    <name type="scientific">Plutella xylostella</name>
    <name type="common">Diamondback moth</name>
    <name type="synonym">Plutella maculipennis</name>
    <dbReference type="NCBI Taxonomy" id="51655"/>
    <lineage>
        <taxon>Eukaryota</taxon>
        <taxon>Metazoa</taxon>
        <taxon>Ecdysozoa</taxon>
        <taxon>Arthropoda</taxon>
        <taxon>Hexapoda</taxon>
        <taxon>Insecta</taxon>
        <taxon>Pterygota</taxon>
        <taxon>Neoptera</taxon>
        <taxon>Endopterygota</taxon>
        <taxon>Lepidoptera</taxon>
        <taxon>Glossata</taxon>
        <taxon>Ditrysia</taxon>
        <taxon>Yponomeutoidea</taxon>
        <taxon>Plutellidae</taxon>
        <taxon>Plutella</taxon>
    </lineage>
</organism>
<evidence type="ECO:0000256" key="4">
    <source>
        <dbReference type="ARBA" id="ARBA00023136"/>
    </source>
</evidence>
<dbReference type="Proteomes" id="UP000823941">
    <property type="component" value="Chromosome 15"/>
</dbReference>
<feature type="transmembrane region" description="Helical" evidence="6">
    <location>
        <begin position="394"/>
        <end position="410"/>
    </location>
</feature>
<accession>A0ABQ7QG48</accession>
<sequence>MTLDSNIMIHANPPGQAKLEVSTVTAAVAKDASAALEGMLTYVGEMGRYQRLLFVMMLPFGFAWAFGYFGQMFLTATPQHHWCRVPELAGLDMELRRNLSIPRASTGEGYDTCLMYDADWGQVLATLTPPDPGTPTVKCRHGWEFQLDDIPYPTIVSEREWVCDKANRVPWSQTISFIGTIVGGMIMGRIADKFGRLPALICANTLGFFGSLGTTFTDGFWDFVICRFLVGMSIDTCFIMLYIIIMEYVGTSHRTWVANLSIAMFFGGGCVLLPFMALWISNWRTLSIVMSIPSLLVLLAPFTIPESTRWYVSRGKVEKAVKMLHRFEKVNNTKIPKDALDEFVTVATAAQESGDSIKILFKIPSLRTMLLLLMSTFMAIAVTFDILIRLSETLGGIPSVALAIAARFFNNMAYNVIIQWTPELLPTTVRATGASSVHVSAYFTVMLSPFIVYSERLWESLPLIIAAVLGVLGGLIALLLPETNGRAIPQTITDGENLANTRRRIGCSKKRDDDTNSNENGYKTDTRF</sequence>
<feature type="region of interest" description="Disordered" evidence="5">
    <location>
        <begin position="504"/>
        <end position="528"/>
    </location>
</feature>
<comment type="subcellular location">
    <subcellularLocation>
        <location evidence="1">Membrane</location>
        <topology evidence="1">Multi-pass membrane protein</topology>
    </subcellularLocation>
</comment>
<dbReference type="InterPro" id="IPR020846">
    <property type="entry name" value="MFS_dom"/>
</dbReference>